<gene>
    <name evidence="1" type="ORF">RO1_31210</name>
</gene>
<dbReference type="AlphaFoldDB" id="D4L1H0"/>
<dbReference type="KEGG" id="rix:RO1_31210"/>
<evidence type="ECO:0000313" key="2">
    <source>
        <dbReference type="Proteomes" id="UP000008953"/>
    </source>
</evidence>
<reference evidence="1 2" key="2">
    <citation type="submission" date="2010-03" db="EMBL/GenBank/DDBJ databases">
        <authorList>
            <person name="Pajon A."/>
        </authorList>
    </citation>
    <scope>NUCLEOTIDE SEQUENCE [LARGE SCALE GENOMIC DNA]</scope>
    <source>
        <strain evidence="1 2">XB6B4</strain>
    </source>
</reference>
<protein>
    <submittedName>
        <fullName evidence="1">Uncharacterized protein</fullName>
    </submittedName>
</protein>
<dbReference type="EMBL" id="FP929050">
    <property type="protein sequence ID" value="CBL13460.1"/>
    <property type="molecule type" value="Genomic_DNA"/>
</dbReference>
<dbReference type="Proteomes" id="UP000008953">
    <property type="component" value="Chromosome"/>
</dbReference>
<dbReference type="HOGENOM" id="CLU_3348197_0_0_9"/>
<organism evidence="1 2">
    <name type="scientific">Roseburia intestinalis XB6B4</name>
    <dbReference type="NCBI Taxonomy" id="718255"/>
    <lineage>
        <taxon>Bacteria</taxon>
        <taxon>Bacillati</taxon>
        <taxon>Bacillota</taxon>
        <taxon>Clostridia</taxon>
        <taxon>Lachnospirales</taxon>
        <taxon>Lachnospiraceae</taxon>
        <taxon>Roseburia</taxon>
    </lineage>
</organism>
<accession>D4L1H0</accession>
<reference evidence="1 2" key="1">
    <citation type="submission" date="2010-03" db="EMBL/GenBank/DDBJ databases">
        <title>The genome sequence of Roseburia intestinalis XB6B4.</title>
        <authorList>
            <consortium name="metaHIT consortium -- http://www.metahit.eu/"/>
            <person name="Pajon A."/>
            <person name="Turner K."/>
            <person name="Parkhill J."/>
            <person name="Bernalier A."/>
        </authorList>
    </citation>
    <scope>NUCLEOTIDE SEQUENCE [LARGE SCALE GENOMIC DNA]</scope>
    <source>
        <strain evidence="1 2">XB6B4</strain>
    </source>
</reference>
<evidence type="ECO:0000313" key="1">
    <source>
        <dbReference type="EMBL" id="CBL13460.1"/>
    </source>
</evidence>
<name>D4L1H0_9FIRM</name>
<dbReference type="PATRIC" id="fig|718255.3.peg.448"/>
<proteinExistence type="predicted"/>
<sequence>MKCSIPPEHPEDKISDGRFRRGIRKELGLWVEKREKN</sequence>